<feature type="chain" id="PRO_5046450893" evidence="6">
    <location>
        <begin position="26"/>
        <end position="153"/>
    </location>
</feature>
<dbReference type="PANTHER" id="PTHR38102:SF1">
    <property type="entry name" value="PERIPLASMIC CHAPERONE SPY"/>
    <property type="match status" value="1"/>
</dbReference>
<feature type="compositionally biased region" description="Basic and acidic residues" evidence="5">
    <location>
        <begin position="54"/>
        <end position="82"/>
    </location>
</feature>
<evidence type="ECO:0000313" key="8">
    <source>
        <dbReference type="Proteomes" id="UP000838748"/>
    </source>
</evidence>
<comment type="subcellular location">
    <subcellularLocation>
        <location evidence="1">Periplasm</location>
    </subcellularLocation>
</comment>
<keyword evidence="4" id="KW-0574">Periplasm</keyword>
<evidence type="ECO:0000256" key="2">
    <source>
        <dbReference type="ARBA" id="ARBA00008441"/>
    </source>
</evidence>
<dbReference type="NCBIfam" id="NF009391">
    <property type="entry name" value="PRK12750.1"/>
    <property type="match status" value="1"/>
</dbReference>
<organism evidence="7 8">
    <name type="scientific">Vibrio marisflavi CECT 7928</name>
    <dbReference type="NCBI Taxonomy" id="634439"/>
    <lineage>
        <taxon>Bacteria</taxon>
        <taxon>Pseudomonadati</taxon>
        <taxon>Pseudomonadota</taxon>
        <taxon>Gammaproteobacteria</taxon>
        <taxon>Vibrionales</taxon>
        <taxon>Vibrionaceae</taxon>
        <taxon>Vibrio</taxon>
    </lineage>
</organism>
<evidence type="ECO:0000256" key="6">
    <source>
        <dbReference type="SAM" id="SignalP"/>
    </source>
</evidence>
<dbReference type="Gene3D" id="1.20.120.1490">
    <property type="match status" value="1"/>
</dbReference>
<keyword evidence="3 6" id="KW-0732">Signal</keyword>
<gene>
    <name evidence="7" type="primary">cpxP</name>
    <name evidence="7" type="ORF">VMF7928_04215</name>
</gene>
<dbReference type="RefSeq" id="WP_237363693.1">
    <property type="nucleotide sequence ID" value="NZ_CAKLDM010000003.1"/>
</dbReference>
<evidence type="ECO:0000256" key="1">
    <source>
        <dbReference type="ARBA" id="ARBA00004418"/>
    </source>
</evidence>
<comment type="similarity">
    <text evidence="2">Belongs to the CpxP/Spy family.</text>
</comment>
<accession>A0ABM9A922</accession>
<dbReference type="InterPro" id="IPR052211">
    <property type="entry name" value="Cpx_auxiliary_protein"/>
</dbReference>
<evidence type="ECO:0000256" key="3">
    <source>
        <dbReference type="ARBA" id="ARBA00022729"/>
    </source>
</evidence>
<dbReference type="Proteomes" id="UP000838748">
    <property type="component" value="Unassembled WGS sequence"/>
</dbReference>
<name>A0ABM9A922_9VIBR</name>
<keyword evidence="8" id="KW-1185">Reference proteome</keyword>
<sequence>MKTKNKLILSAVILPLIVGSASVFAYGGKDGHRGKNKCRPGIDRSVMKQLDLTQEQKDKLKDMKQANKQERKEEFQKNAEARKAYHDQIQKLVLADNFDQNAADALAKQMAEAQVQQRVEKMKQQHDMLNVLTPAQKTKYVQLEQAKMEQCRS</sequence>
<dbReference type="PANTHER" id="PTHR38102">
    <property type="entry name" value="PERIPLASMIC CHAPERONE SPY"/>
    <property type="match status" value="1"/>
</dbReference>
<reference evidence="7" key="1">
    <citation type="submission" date="2021-11" db="EMBL/GenBank/DDBJ databases">
        <authorList>
            <person name="Rodrigo-Torres L."/>
            <person name="Arahal R. D."/>
            <person name="Lucena T."/>
        </authorList>
    </citation>
    <scope>NUCLEOTIDE SEQUENCE</scope>
    <source>
        <strain evidence="7">CECT 7928</strain>
    </source>
</reference>
<comment type="caution">
    <text evidence="7">The sequence shown here is derived from an EMBL/GenBank/DDBJ whole genome shotgun (WGS) entry which is preliminary data.</text>
</comment>
<dbReference type="CDD" id="cd09916">
    <property type="entry name" value="CpxP_like"/>
    <property type="match status" value="1"/>
</dbReference>
<feature type="region of interest" description="Disordered" evidence="5">
    <location>
        <begin position="46"/>
        <end position="82"/>
    </location>
</feature>
<dbReference type="EMBL" id="CAKLDM010000003">
    <property type="protein sequence ID" value="CAH0542807.1"/>
    <property type="molecule type" value="Genomic_DNA"/>
</dbReference>
<evidence type="ECO:0000313" key="7">
    <source>
        <dbReference type="EMBL" id="CAH0542807.1"/>
    </source>
</evidence>
<protein>
    <submittedName>
        <fullName evidence="7">Periplasmic protein CpxP</fullName>
    </submittedName>
</protein>
<dbReference type="Pfam" id="PF07813">
    <property type="entry name" value="LTXXQ"/>
    <property type="match status" value="1"/>
</dbReference>
<proteinExistence type="inferred from homology"/>
<evidence type="ECO:0000256" key="4">
    <source>
        <dbReference type="ARBA" id="ARBA00022764"/>
    </source>
</evidence>
<dbReference type="InterPro" id="IPR012899">
    <property type="entry name" value="LTXXQ"/>
</dbReference>
<evidence type="ECO:0000256" key="5">
    <source>
        <dbReference type="SAM" id="MobiDB-lite"/>
    </source>
</evidence>
<feature type="signal peptide" evidence="6">
    <location>
        <begin position="1"/>
        <end position="25"/>
    </location>
</feature>